<dbReference type="Proteomes" id="UP001500736">
    <property type="component" value="Unassembled WGS sequence"/>
</dbReference>
<name>A0ABN1JSY3_9FLAO</name>
<accession>A0ABN1JSY3</accession>
<proteinExistence type="predicted"/>
<reference evidence="4 5" key="1">
    <citation type="journal article" date="2019" name="Int. J. Syst. Evol. Microbiol.">
        <title>The Global Catalogue of Microorganisms (GCM) 10K type strain sequencing project: providing services to taxonomists for standard genome sequencing and annotation.</title>
        <authorList>
            <consortium name="The Broad Institute Genomics Platform"/>
            <consortium name="The Broad Institute Genome Sequencing Center for Infectious Disease"/>
            <person name="Wu L."/>
            <person name="Ma J."/>
        </authorList>
    </citation>
    <scope>NUCLEOTIDE SEQUENCE [LARGE SCALE GENOMIC DNA]</scope>
    <source>
        <strain evidence="4 5">JCM 15976</strain>
    </source>
</reference>
<dbReference type="Gene3D" id="2.130.10.130">
    <property type="entry name" value="Integrin alpha, N-terminal"/>
    <property type="match status" value="2"/>
</dbReference>
<protein>
    <recommendedName>
        <fullName evidence="3">Secretion system C-terminal sorting domain-containing protein</fullName>
    </recommendedName>
</protein>
<evidence type="ECO:0000313" key="4">
    <source>
        <dbReference type="EMBL" id="GAA0746020.1"/>
    </source>
</evidence>
<sequence>MKRTLLTLLFGVFILSTSTSQTTFSTKMPIDTNAGTNPYVVVSGLINNDAYPDLVVSAYNASTIKLYINNADGSFAAPVTISSTLSQVGGISLADIDGINGLDIVAASYADNKAVWFANNGSGGFGTENVISSSVTSAAGIHTADVNNDTYIDVIVSVNGDDKVVWYANDGTGNFPGGENTIVSGLNQPGDIDMIDFDDDGDLDIVISTAEYAANGRVDVYYNDLIPGGSVAFTVDANPVTDSGNVYLFDVDFADVNDDGNIDILVSDSFGDLAWFNKELDGTYTKNIISISMANPGTVESADMDDDGYNDLVITNGGTAGNDLIWFESTDIGGFNSESVIDATQAQIFTLAIDDFDNDGDLDIATVDYQNFDVNWFENELYTLGINDLTQNTFNIYPNPVKNKLYVKAPNNESYNVSVYDILGKNVVNSTISPNNPLDVSSLYNGIYIIKFEGHNKTFKFVKE</sequence>
<keyword evidence="5" id="KW-1185">Reference proteome</keyword>
<evidence type="ECO:0000259" key="3">
    <source>
        <dbReference type="Pfam" id="PF18962"/>
    </source>
</evidence>
<feature type="domain" description="Secretion system C-terminal sorting" evidence="3">
    <location>
        <begin position="396"/>
        <end position="459"/>
    </location>
</feature>
<dbReference type="EMBL" id="BAAAGF010000003">
    <property type="protein sequence ID" value="GAA0746020.1"/>
    <property type="molecule type" value="Genomic_DNA"/>
</dbReference>
<feature type="signal peptide" evidence="2">
    <location>
        <begin position="1"/>
        <end position="21"/>
    </location>
</feature>
<dbReference type="NCBIfam" id="TIGR04183">
    <property type="entry name" value="Por_Secre_tail"/>
    <property type="match status" value="1"/>
</dbReference>
<dbReference type="Pfam" id="PF18962">
    <property type="entry name" value="Por_Secre_tail"/>
    <property type="match status" value="1"/>
</dbReference>
<gene>
    <name evidence="4" type="ORF">GCM10009431_21830</name>
</gene>
<comment type="caution">
    <text evidence="4">The sequence shown here is derived from an EMBL/GenBank/DDBJ whole genome shotgun (WGS) entry which is preliminary data.</text>
</comment>
<keyword evidence="1 2" id="KW-0732">Signal</keyword>
<dbReference type="RefSeq" id="WP_343798229.1">
    <property type="nucleotide sequence ID" value="NZ_BAAAGF010000003.1"/>
</dbReference>
<dbReference type="PANTHER" id="PTHR44103:SF1">
    <property type="entry name" value="PROPROTEIN CONVERTASE P"/>
    <property type="match status" value="1"/>
</dbReference>
<dbReference type="PANTHER" id="PTHR44103">
    <property type="entry name" value="PROPROTEIN CONVERTASE P"/>
    <property type="match status" value="1"/>
</dbReference>
<dbReference type="Pfam" id="PF13517">
    <property type="entry name" value="FG-GAP_3"/>
    <property type="match status" value="2"/>
</dbReference>
<dbReference type="SUPFAM" id="SSF69318">
    <property type="entry name" value="Integrin alpha N-terminal domain"/>
    <property type="match status" value="1"/>
</dbReference>
<evidence type="ECO:0000256" key="2">
    <source>
        <dbReference type="SAM" id="SignalP"/>
    </source>
</evidence>
<organism evidence="4 5">
    <name type="scientific">Gaetbulibacter jejuensis</name>
    <dbReference type="NCBI Taxonomy" id="584607"/>
    <lineage>
        <taxon>Bacteria</taxon>
        <taxon>Pseudomonadati</taxon>
        <taxon>Bacteroidota</taxon>
        <taxon>Flavobacteriia</taxon>
        <taxon>Flavobacteriales</taxon>
        <taxon>Flavobacteriaceae</taxon>
        <taxon>Gaetbulibacter</taxon>
    </lineage>
</organism>
<evidence type="ECO:0000256" key="1">
    <source>
        <dbReference type="ARBA" id="ARBA00022729"/>
    </source>
</evidence>
<dbReference type="InterPro" id="IPR013517">
    <property type="entry name" value="FG-GAP"/>
</dbReference>
<dbReference type="InterPro" id="IPR026444">
    <property type="entry name" value="Secre_tail"/>
</dbReference>
<feature type="chain" id="PRO_5046490475" description="Secretion system C-terminal sorting domain-containing protein" evidence="2">
    <location>
        <begin position="22"/>
        <end position="464"/>
    </location>
</feature>
<dbReference type="InterPro" id="IPR028994">
    <property type="entry name" value="Integrin_alpha_N"/>
</dbReference>
<evidence type="ECO:0000313" key="5">
    <source>
        <dbReference type="Proteomes" id="UP001500736"/>
    </source>
</evidence>